<dbReference type="Pfam" id="PF00300">
    <property type="entry name" value="His_Phos_1"/>
    <property type="match status" value="1"/>
</dbReference>
<dbReference type="SUPFAM" id="SSF53254">
    <property type="entry name" value="Phosphoglycerate mutase-like"/>
    <property type="match status" value="1"/>
</dbReference>
<dbReference type="Gene3D" id="3.40.50.1240">
    <property type="entry name" value="Phosphoglycerate mutase-like"/>
    <property type="match status" value="1"/>
</dbReference>
<organism evidence="1 2">
    <name type="scientific">Aeromicrobium choanae</name>
    <dbReference type="NCBI Taxonomy" id="1736691"/>
    <lineage>
        <taxon>Bacteria</taxon>
        <taxon>Bacillati</taxon>
        <taxon>Actinomycetota</taxon>
        <taxon>Actinomycetes</taxon>
        <taxon>Propionibacteriales</taxon>
        <taxon>Nocardioidaceae</taxon>
        <taxon>Aeromicrobium</taxon>
    </lineage>
</organism>
<evidence type="ECO:0000313" key="1">
    <source>
        <dbReference type="EMBL" id="SKB07827.1"/>
    </source>
</evidence>
<dbReference type="InterPro" id="IPR029033">
    <property type="entry name" value="His_PPase_superfam"/>
</dbReference>
<dbReference type="Proteomes" id="UP000191040">
    <property type="component" value="Chromosome I"/>
</dbReference>
<proteinExistence type="predicted"/>
<name>A0A1T4Z1A9_9ACTN</name>
<dbReference type="OrthoDB" id="9810154at2"/>
<dbReference type="InterPro" id="IPR013078">
    <property type="entry name" value="His_Pase_superF_clade-1"/>
</dbReference>
<accession>A0A1T4Z1A9</accession>
<dbReference type="PANTHER" id="PTHR47623">
    <property type="entry name" value="OS09G0287300 PROTEIN"/>
    <property type="match status" value="1"/>
</dbReference>
<keyword evidence="2" id="KW-1185">Reference proteome</keyword>
<gene>
    <name evidence="1" type="ORF">SAMN06295964_1851</name>
</gene>
<dbReference type="AlphaFoldDB" id="A0A1T4Z1A9"/>
<protein>
    <submittedName>
        <fullName evidence="1">Phosphohistidine phosphatase</fullName>
    </submittedName>
</protein>
<dbReference type="CDD" id="cd07067">
    <property type="entry name" value="HP_PGM_like"/>
    <property type="match status" value="1"/>
</dbReference>
<reference evidence="2" key="1">
    <citation type="submission" date="2017-02" db="EMBL/GenBank/DDBJ databases">
        <authorList>
            <person name="Varghese N."/>
            <person name="Submissions S."/>
        </authorList>
    </citation>
    <scope>NUCLEOTIDE SEQUENCE [LARGE SCALE GENOMIC DNA]</scope>
    <source>
        <strain evidence="2">9H-4</strain>
    </source>
</reference>
<dbReference type="SMART" id="SM00855">
    <property type="entry name" value="PGAM"/>
    <property type="match status" value="1"/>
</dbReference>
<sequence length="163" mass="17361">MSRLLLMRHGKAAFPDGVEDFERPLADRGRREAALAGDWIREHVDTVDVVLCSTSTRTRETLAATGLEAPARFLDEIYEGWTGSLLEAIQSVEDSASTVLLVGHAPGTPGLAARLAGEDSDPEALNRVRAGFPTSAIAVLDVEGPWAALDIGTATLTDVVIPR</sequence>
<evidence type="ECO:0000313" key="2">
    <source>
        <dbReference type="Proteomes" id="UP000191040"/>
    </source>
</evidence>
<dbReference type="EMBL" id="LT796768">
    <property type="protein sequence ID" value="SKB07827.1"/>
    <property type="molecule type" value="Genomic_DNA"/>
</dbReference>
<dbReference type="RefSeq" id="WP_078699883.1">
    <property type="nucleotide sequence ID" value="NZ_LT796768.1"/>
</dbReference>
<dbReference type="PANTHER" id="PTHR47623:SF1">
    <property type="entry name" value="OS09G0287300 PROTEIN"/>
    <property type="match status" value="1"/>
</dbReference>
<dbReference type="STRING" id="1736691.SAMN06295964_1851"/>